<dbReference type="AlphaFoldDB" id="J9DLW3"/>
<dbReference type="EMBL" id="ADBV01021246">
    <property type="protein sequence ID" value="EJW70598.1"/>
    <property type="molecule type" value="Genomic_DNA"/>
</dbReference>
<proteinExistence type="predicted"/>
<sequence length="51" mass="6177">MDYAFPFVWKPVTLDSREQHLRIAHTIEMRNEFKNGRMKQLKDIFGNLILK</sequence>
<dbReference type="Proteomes" id="UP000004810">
    <property type="component" value="Unassembled WGS sequence"/>
</dbReference>
<evidence type="ECO:0000313" key="1">
    <source>
        <dbReference type="EMBL" id="EJW70598.1"/>
    </source>
</evidence>
<accession>J9DLW3</accession>
<organism evidence="1 2">
    <name type="scientific">Wuchereria bancrofti</name>
    <dbReference type="NCBI Taxonomy" id="6293"/>
    <lineage>
        <taxon>Eukaryota</taxon>
        <taxon>Metazoa</taxon>
        <taxon>Ecdysozoa</taxon>
        <taxon>Nematoda</taxon>
        <taxon>Chromadorea</taxon>
        <taxon>Rhabditida</taxon>
        <taxon>Spirurina</taxon>
        <taxon>Spiruromorpha</taxon>
        <taxon>Filarioidea</taxon>
        <taxon>Onchocercidae</taxon>
        <taxon>Wuchereria</taxon>
    </lineage>
</organism>
<gene>
    <name evidence="1" type="ORF">WUBG_18495</name>
</gene>
<protein>
    <submittedName>
        <fullName evidence="1">Uncharacterized protein</fullName>
    </submittedName>
</protein>
<name>J9DLW3_WUCBA</name>
<evidence type="ECO:0000313" key="2">
    <source>
        <dbReference type="Proteomes" id="UP000004810"/>
    </source>
</evidence>
<reference evidence="2" key="1">
    <citation type="submission" date="2012-08" db="EMBL/GenBank/DDBJ databases">
        <title>The Genome Sequence of Wuchereria bancrofti.</title>
        <authorList>
            <person name="Nutman T.B."/>
            <person name="Fink D.L."/>
            <person name="Russ C."/>
            <person name="Young S."/>
            <person name="Zeng Q."/>
            <person name="Koehrsen M."/>
            <person name="Alvarado L."/>
            <person name="Berlin A."/>
            <person name="Chapman S.B."/>
            <person name="Chen Z."/>
            <person name="Freedman E."/>
            <person name="Gellesch M."/>
            <person name="Goldberg J."/>
            <person name="Griggs A."/>
            <person name="Gujja S."/>
            <person name="Heilman E.R."/>
            <person name="Heiman D."/>
            <person name="Hepburn T."/>
            <person name="Howarth C."/>
            <person name="Jen D."/>
            <person name="Larson L."/>
            <person name="Lewis B."/>
            <person name="Mehta T."/>
            <person name="Park D."/>
            <person name="Pearson M."/>
            <person name="Roberts A."/>
            <person name="Saif S."/>
            <person name="Shea T."/>
            <person name="Shenoy N."/>
            <person name="Sisk P."/>
            <person name="Stolte C."/>
            <person name="Sykes S."/>
            <person name="Walk T."/>
            <person name="White J."/>
            <person name="Yandava C."/>
            <person name="Haas B."/>
            <person name="Henn M.R."/>
            <person name="Nusbaum C."/>
            <person name="Birren B."/>
        </authorList>
    </citation>
    <scope>NUCLEOTIDE SEQUENCE [LARGE SCALE GENOMIC DNA]</scope>
    <source>
        <strain evidence="2">NA</strain>
    </source>
</reference>
<comment type="caution">
    <text evidence="1">The sequence shown here is derived from an EMBL/GenBank/DDBJ whole genome shotgun (WGS) entry which is preliminary data.</text>
</comment>